<evidence type="ECO:0000313" key="2">
    <source>
        <dbReference type="Proteomes" id="UP000821845"/>
    </source>
</evidence>
<protein>
    <submittedName>
        <fullName evidence="1">Uncharacterized protein</fullName>
    </submittedName>
</protein>
<dbReference type="EMBL" id="CM023482">
    <property type="protein sequence ID" value="KAH6940312.1"/>
    <property type="molecule type" value="Genomic_DNA"/>
</dbReference>
<sequence>MFRPQKKWIPGIVRDARGKRMLTVGTSQGTEQRHLEQLRRRDTSPTESCGADKVTPLQHMILLQINHCGAQHYRGNTT</sequence>
<organism evidence="1 2">
    <name type="scientific">Hyalomma asiaticum</name>
    <name type="common">Tick</name>
    <dbReference type="NCBI Taxonomy" id="266040"/>
    <lineage>
        <taxon>Eukaryota</taxon>
        <taxon>Metazoa</taxon>
        <taxon>Ecdysozoa</taxon>
        <taxon>Arthropoda</taxon>
        <taxon>Chelicerata</taxon>
        <taxon>Arachnida</taxon>
        <taxon>Acari</taxon>
        <taxon>Parasitiformes</taxon>
        <taxon>Ixodida</taxon>
        <taxon>Ixodoidea</taxon>
        <taxon>Ixodidae</taxon>
        <taxon>Hyalomminae</taxon>
        <taxon>Hyalomma</taxon>
    </lineage>
</organism>
<proteinExistence type="predicted"/>
<accession>A0ACB7T4J3</accession>
<reference evidence="1" key="1">
    <citation type="submission" date="2020-05" db="EMBL/GenBank/DDBJ databases">
        <title>Large-scale comparative analyses of tick genomes elucidate their genetic diversity and vector capacities.</title>
        <authorList>
            <person name="Jia N."/>
            <person name="Wang J."/>
            <person name="Shi W."/>
            <person name="Du L."/>
            <person name="Sun Y."/>
            <person name="Zhan W."/>
            <person name="Jiang J."/>
            <person name="Wang Q."/>
            <person name="Zhang B."/>
            <person name="Ji P."/>
            <person name="Sakyi L.B."/>
            <person name="Cui X."/>
            <person name="Yuan T."/>
            <person name="Jiang B."/>
            <person name="Yang W."/>
            <person name="Lam T.T.-Y."/>
            <person name="Chang Q."/>
            <person name="Ding S."/>
            <person name="Wang X."/>
            <person name="Zhu J."/>
            <person name="Ruan X."/>
            <person name="Zhao L."/>
            <person name="Wei J."/>
            <person name="Que T."/>
            <person name="Du C."/>
            <person name="Cheng J."/>
            <person name="Dai P."/>
            <person name="Han X."/>
            <person name="Huang E."/>
            <person name="Gao Y."/>
            <person name="Liu J."/>
            <person name="Shao H."/>
            <person name="Ye R."/>
            <person name="Li L."/>
            <person name="Wei W."/>
            <person name="Wang X."/>
            <person name="Wang C."/>
            <person name="Yang T."/>
            <person name="Huo Q."/>
            <person name="Li W."/>
            <person name="Guo W."/>
            <person name="Chen H."/>
            <person name="Zhou L."/>
            <person name="Ni X."/>
            <person name="Tian J."/>
            <person name="Zhou Y."/>
            <person name="Sheng Y."/>
            <person name="Liu T."/>
            <person name="Pan Y."/>
            <person name="Xia L."/>
            <person name="Li J."/>
            <person name="Zhao F."/>
            <person name="Cao W."/>
        </authorList>
    </citation>
    <scope>NUCLEOTIDE SEQUENCE</scope>
    <source>
        <strain evidence="1">Hyas-2018</strain>
    </source>
</reference>
<name>A0ACB7T4J3_HYAAI</name>
<comment type="caution">
    <text evidence="1">The sequence shown here is derived from an EMBL/GenBank/DDBJ whole genome shotgun (WGS) entry which is preliminary data.</text>
</comment>
<keyword evidence="2" id="KW-1185">Reference proteome</keyword>
<gene>
    <name evidence="1" type="ORF">HPB50_026639</name>
</gene>
<evidence type="ECO:0000313" key="1">
    <source>
        <dbReference type="EMBL" id="KAH6940312.1"/>
    </source>
</evidence>
<dbReference type="Proteomes" id="UP000821845">
    <property type="component" value="Chromosome 2"/>
</dbReference>